<sequence length="138" mass="15935">MMSIKDIIRIGICLTYQYLICVGQLHRFACSRCTLCKSKGLECPNIIWTMMNPSDQSRQKVHVMKVLKKASNMCYKKCNENKMCIGFLIPRTSKADGRCVLLQPSLSLQEDSLLPYENYAQYRMECCGKCFCFNCLIF</sequence>
<comment type="caution">
    <text evidence="1">The sequence shown here is derived from an EMBL/GenBank/DDBJ whole genome shotgun (WGS) entry which is preliminary data.</text>
</comment>
<organism evidence="1 2">
    <name type="scientific">Schistosoma japonicum</name>
    <name type="common">Blood fluke</name>
    <dbReference type="NCBI Taxonomy" id="6182"/>
    <lineage>
        <taxon>Eukaryota</taxon>
        <taxon>Metazoa</taxon>
        <taxon>Spiralia</taxon>
        <taxon>Lophotrochozoa</taxon>
        <taxon>Platyhelminthes</taxon>
        <taxon>Trematoda</taxon>
        <taxon>Digenea</taxon>
        <taxon>Strigeidida</taxon>
        <taxon>Schistosomatoidea</taxon>
        <taxon>Schistosomatidae</taxon>
        <taxon>Schistosoma</taxon>
    </lineage>
</organism>
<dbReference type="Proteomes" id="UP000311919">
    <property type="component" value="Unassembled WGS sequence"/>
</dbReference>
<gene>
    <name evidence="1" type="ORF">EWB00_011144</name>
</gene>
<protein>
    <submittedName>
        <fullName evidence="1">Uncharacterized protein</fullName>
    </submittedName>
</protein>
<evidence type="ECO:0000313" key="1">
    <source>
        <dbReference type="EMBL" id="TNN17422.1"/>
    </source>
</evidence>
<accession>A0A4Z2DLX8</accession>
<name>A0A4Z2DLX8_SCHJA</name>
<evidence type="ECO:0000313" key="2">
    <source>
        <dbReference type="Proteomes" id="UP000311919"/>
    </source>
</evidence>
<reference evidence="1 2" key="1">
    <citation type="submission" date="2019-03" db="EMBL/GenBank/DDBJ databases">
        <title>An improved genome assembly of the fluke Schistosoma japonicum.</title>
        <authorList>
            <person name="Hu W."/>
            <person name="Luo F."/>
            <person name="Yin M."/>
            <person name="Mo X."/>
            <person name="Sun C."/>
            <person name="Wu Q."/>
            <person name="Zhu B."/>
            <person name="Xiang M."/>
            <person name="Wang J."/>
            <person name="Wang Y."/>
            <person name="Zhang T."/>
            <person name="Xu B."/>
            <person name="Zheng H."/>
            <person name="Feng Z."/>
        </authorList>
    </citation>
    <scope>NUCLEOTIDE SEQUENCE [LARGE SCALE GENOMIC DNA]</scope>
    <source>
        <strain evidence="1">HuSjv2</strain>
        <tissue evidence="1">Worms</tissue>
    </source>
</reference>
<keyword evidence="2" id="KW-1185">Reference proteome</keyword>
<dbReference type="AlphaFoldDB" id="A0A4Z2DLX8"/>
<proteinExistence type="predicted"/>
<dbReference type="EMBL" id="SKCS01000093">
    <property type="protein sequence ID" value="TNN17422.1"/>
    <property type="molecule type" value="Genomic_DNA"/>
</dbReference>